<dbReference type="Proteomes" id="UP001183648">
    <property type="component" value="Unassembled WGS sequence"/>
</dbReference>
<evidence type="ECO:0000256" key="1">
    <source>
        <dbReference type="ARBA" id="ARBA00022679"/>
    </source>
</evidence>
<keyword evidence="5" id="KW-1185">Reference proteome</keyword>
<dbReference type="InterPro" id="IPR000182">
    <property type="entry name" value="GNAT_dom"/>
</dbReference>
<dbReference type="RefSeq" id="WP_310302462.1">
    <property type="nucleotide sequence ID" value="NZ_BAAAPS010000013.1"/>
</dbReference>
<evidence type="ECO:0000313" key="5">
    <source>
        <dbReference type="Proteomes" id="UP001183648"/>
    </source>
</evidence>
<dbReference type="PANTHER" id="PTHR43877:SF2">
    <property type="entry name" value="AMINOALKYLPHOSPHONATE N-ACETYLTRANSFERASE-RELATED"/>
    <property type="match status" value="1"/>
</dbReference>
<evidence type="ECO:0000256" key="2">
    <source>
        <dbReference type="ARBA" id="ARBA00023315"/>
    </source>
</evidence>
<accession>A0ABU2BWM8</accession>
<dbReference type="InterPro" id="IPR050832">
    <property type="entry name" value="Bact_Acetyltransf"/>
</dbReference>
<dbReference type="SUPFAM" id="SSF55729">
    <property type="entry name" value="Acyl-CoA N-acyltransferases (Nat)"/>
    <property type="match status" value="1"/>
</dbReference>
<evidence type="ECO:0000313" key="4">
    <source>
        <dbReference type="EMBL" id="MDR7362876.1"/>
    </source>
</evidence>
<proteinExistence type="predicted"/>
<dbReference type="InterPro" id="IPR016181">
    <property type="entry name" value="Acyl_CoA_acyltransferase"/>
</dbReference>
<dbReference type="Gene3D" id="3.40.630.30">
    <property type="match status" value="1"/>
</dbReference>
<keyword evidence="2" id="KW-0012">Acyltransferase</keyword>
<reference evidence="4 5" key="1">
    <citation type="submission" date="2023-07" db="EMBL/GenBank/DDBJ databases">
        <title>Sequencing the genomes of 1000 actinobacteria strains.</title>
        <authorList>
            <person name="Klenk H.-P."/>
        </authorList>
    </citation>
    <scope>NUCLEOTIDE SEQUENCE [LARGE SCALE GENOMIC DNA]</scope>
    <source>
        <strain evidence="4 5">DSM 19426</strain>
    </source>
</reference>
<dbReference type="PROSITE" id="PS51186">
    <property type="entry name" value="GNAT"/>
    <property type="match status" value="1"/>
</dbReference>
<feature type="domain" description="N-acetyltransferase" evidence="3">
    <location>
        <begin position="3"/>
        <end position="174"/>
    </location>
</feature>
<gene>
    <name evidence="4" type="ORF">J2S63_002429</name>
</gene>
<dbReference type="CDD" id="cd04301">
    <property type="entry name" value="NAT_SF"/>
    <property type="match status" value="1"/>
</dbReference>
<comment type="caution">
    <text evidence="4">The sequence shown here is derived from an EMBL/GenBank/DDBJ whole genome shotgun (WGS) entry which is preliminary data.</text>
</comment>
<organism evidence="4 5">
    <name type="scientific">Nocardioides marmoribigeumensis</name>
    <dbReference type="NCBI Taxonomy" id="433649"/>
    <lineage>
        <taxon>Bacteria</taxon>
        <taxon>Bacillati</taxon>
        <taxon>Actinomycetota</taxon>
        <taxon>Actinomycetes</taxon>
        <taxon>Propionibacteriales</taxon>
        <taxon>Nocardioidaceae</taxon>
        <taxon>Nocardioides</taxon>
    </lineage>
</organism>
<keyword evidence="1" id="KW-0808">Transferase</keyword>
<dbReference type="EMBL" id="JAVDYG010000001">
    <property type="protein sequence ID" value="MDR7362876.1"/>
    <property type="molecule type" value="Genomic_DNA"/>
</dbReference>
<name>A0ABU2BWM8_9ACTN</name>
<dbReference type="Pfam" id="PF00583">
    <property type="entry name" value="Acetyltransf_1"/>
    <property type="match status" value="1"/>
</dbReference>
<protein>
    <submittedName>
        <fullName evidence="4">GNAT superfamily N-acetyltransferase</fullName>
    </submittedName>
</protein>
<sequence length="175" mass="18938">MAPVVRPRVPEDVPEVCDLVMRQQPLTRYPFRNPLPFPVEQFVQRPGELGAWVAEVDDRPGPVGHVSLVAVGEHHLGPRWAAAVGRPVEDLAAVSVLVVDPEVTGRGLARALLDTCETHAHGLGRVPVLEVLGLQQRAAGIYASRGWRAIGEDEPDWLPPGTGLRVTLMVLDPPA</sequence>
<dbReference type="PANTHER" id="PTHR43877">
    <property type="entry name" value="AMINOALKYLPHOSPHONATE N-ACETYLTRANSFERASE-RELATED-RELATED"/>
    <property type="match status" value="1"/>
</dbReference>
<evidence type="ECO:0000259" key="3">
    <source>
        <dbReference type="PROSITE" id="PS51186"/>
    </source>
</evidence>